<accession>A0AAD2DWG3</accession>
<keyword evidence="5 7" id="KW-1133">Transmembrane helix</keyword>
<evidence type="ECO:0000259" key="8">
    <source>
        <dbReference type="Pfam" id="PF13839"/>
    </source>
</evidence>
<dbReference type="InterPro" id="IPR025846">
    <property type="entry name" value="TBL_N"/>
</dbReference>
<comment type="similarity">
    <text evidence="2">Belongs to the PC-esterase family. TBL subfamily.</text>
</comment>
<proteinExistence type="inferred from homology"/>
<keyword evidence="4" id="KW-0735">Signal-anchor</keyword>
<evidence type="ECO:0000256" key="2">
    <source>
        <dbReference type="ARBA" id="ARBA00007727"/>
    </source>
</evidence>
<dbReference type="GO" id="GO:0016413">
    <property type="term" value="F:O-acetyltransferase activity"/>
    <property type="evidence" value="ECO:0007669"/>
    <property type="project" value="InterPro"/>
</dbReference>
<protein>
    <recommendedName>
        <fullName evidence="12">Trichome birefringence-like N-terminal domain-containing protein</fullName>
    </recommendedName>
</protein>
<evidence type="ECO:0000256" key="6">
    <source>
        <dbReference type="ARBA" id="ARBA00023136"/>
    </source>
</evidence>
<dbReference type="AlphaFoldDB" id="A0AAD2DWG3"/>
<feature type="domain" description="Trichome birefringence-like N-terminal" evidence="9">
    <location>
        <begin position="56"/>
        <end position="108"/>
    </location>
</feature>
<dbReference type="GO" id="GO:0005794">
    <property type="term" value="C:Golgi apparatus"/>
    <property type="evidence" value="ECO:0007669"/>
    <property type="project" value="TreeGrafter"/>
</dbReference>
<dbReference type="PANTHER" id="PTHR32285:SF239">
    <property type="entry name" value="PROTEIN TRICHOME BIREFRINGENCE-LIKE 34"/>
    <property type="match status" value="1"/>
</dbReference>
<gene>
    <name evidence="10" type="ORF">FPE_LOCUS15829</name>
</gene>
<evidence type="ECO:0000313" key="10">
    <source>
        <dbReference type="EMBL" id="CAI9768399.1"/>
    </source>
</evidence>
<evidence type="ECO:0000256" key="5">
    <source>
        <dbReference type="ARBA" id="ARBA00022989"/>
    </source>
</evidence>
<evidence type="ECO:0000256" key="1">
    <source>
        <dbReference type="ARBA" id="ARBA00004167"/>
    </source>
</evidence>
<dbReference type="Proteomes" id="UP000834106">
    <property type="component" value="Chromosome 9"/>
</dbReference>
<dbReference type="InterPro" id="IPR026057">
    <property type="entry name" value="TBL_C"/>
</dbReference>
<evidence type="ECO:0000256" key="3">
    <source>
        <dbReference type="ARBA" id="ARBA00022692"/>
    </source>
</evidence>
<evidence type="ECO:0000256" key="4">
    <source>
        <dbReference type="ARBA" id="ARBA00022968"/>
    </source>
</evidence>
<dbReference type="PANTHER" id="PTHR32285">
    <property type="entry name" value="PROTEIN TRICHOME BIREFRINGENCE-LIKE 9-RELATED"/>
    <property type="match status" value="1"/>
</dbReference>
<name>A0AAD2DWG3_9LAMI</name>
<feature type="domain" description="Trichome birefringence-like N-terminal" evidence="9">
    <location>
        <begin position="451"/>
        <end position="504"/>
    </location>
</feature>
<dbReference type="InterPro" id="IPR029962">
    <property type="entry name" value="TBL"/>
</dbReference>
<feature type="transmembrane region" description="Helical" evidence="7">
    <location>
        <begin position="15"/>
        <end position="33"/>
    </location>
</feature>
<comment type="subcellular location">
    <subcellularLocation>
        <location evidence="1">Membrane</location>
        <topology evidence="1">Single-pass membrane protein</topology>
    </subcellularLocation>
</comment>
<evidence type="ECO:0008006" key="12">
    <source>
        <dbReference type="Google" id="ProtNLM"/>
    </source>
</evidence>
<keyword evidence="3 7" id="KW-0812">Transmembrane</keyword>
<keyword evidence="6 7" id="KW-0472">Membrane</keyword>
<evidence type="ECO:0000259" key="9">
    <source>
        <dbReference type="Pfam" id="PF14416"/>
    </source>
</evidence>
<feature type="domain" description="Trichome birefringence-like C-terminal" evidence="8">
    <location>
        <begin position="505"/>
        <end position="791"/>
    </location>
</feature>
<sequence length="796" mass="92535">MASTHKSVLGTKIRCIFHFTVGILLVAFIFASLCPTGEKRLFLGQQMPPTDSIQLCDFFSGKWIYDNISYPLYKGKQCSFVEDAFACEKYGRKDLEYQKWRWQPHDCDLPSFNATELMEKLRGKKLVFVGDSLIRNQFGSMLCLIEPSIPPSSSKSLILKSNSIIFNTTDYNATIEFYWSPYLVESNCDDILNHRIRDPIINIKAIEKHSRLWTDADILIFDSFAWWLSPKATLLWGSFGSSDAIYKEVRMRPRFFEMALNTWSDWLEIHINRTGTKLFFMSLSPYHPLGEEWGNDRGQNCYNETEPILKKGHWGSSTDRGMMQIVESVIHKLEMRGLKVQYLNITQLSDYRKDAHPSIYREFWMNITEAQLANPASYSDCGHWCLPGELSEADEMVNTKNLVPGTLKIRYNFHSISGLLLITFVIAIVNLKGDIRRILKLQTIPNDSIPHCDLFFGKWVYDNISYPLYNDKQCSFMEGAFACEKYGRKDLNYQKWRWQPHNCDLPRFNATALLEKLRGKKLIFVGDSLNRNQWISMLCLIESSIPPSSSKSVIWKGNSFIFKITDYDATINFYWSPLLVESNSDDIINHRVGSRSVRVKAIEKHARHWTDADVLVFDSFAWWLEPKMILITDGIYKQGEMKLRGYEMALNTWSDWLDIHINRTRTKLFFMSLSPFHSSGGDWSMDTGTGQNCYTETEPILYEGYRGGQTDHEMMQIVESAIHELGMRGLKVEYLNITQLSDYRKDAHPSVYREFWDPLTEEKLADPKRYSDCLHWCLPGVPDVWNFILYSYIMRS</sequence>
<evidence type="ECO:0000313" key="11">
    <source>
        <dbReference type="Proteomes" id="UP000834106"/>
    </source>
</evidence>
<dbReference type="EMBL" id="OU503044">
    <property type="protein sequence ID" value="CAI9768399.1"/>
    <property type="molecule type" value="Genomic_DNA"/>
</dbReference>
<keyword evidence="11" id="KW-1185">Reference proteome</keyword>
<organism evidence="10 11">
    <name type="scientific">Fraxinus pennsylvanica</name>
    <dbReference type="NCBI Taxonomy" id="56036"/>
    <lineage>
        <taxon>Eukaryota</taxon>
        <taxon>Viridiplantae</taxon>
        <taxon>Streptophyta</taxon>
        <taxon>Embryophyta</taxon>
        <taxon>Tracheophyta</taxon>
        <taxon>Spermatophyta</taxon>
        <taxon>Magnoliopsida</taxon>
        <taxon>eudicotyledons</taxon>
        <taxon>Gunneridae</taxon>
        <taxon>Pentapetalae</taxon>
        <taxon>asterids</taxon>
        <taxon>lamiids</taxon>
        <taxon>Lamiales</taxon>
        <taxon>Oleaceae</taxon>
        <taxon>Oleeae</taxon>
        <taxon>Fraxinus</taxon>
    </lineage>
</organism>
<dbReference type="Pfam" id="PF13839">
    <property type="entry name" value="PC-Esterase"/>
    <property type="match status" value="2"/>
</dbReference>
<dbReference type="Pfam" id="PF14416">
    <property type="entry name" value="PMR5N"/>
    <property type="match status" value="2"/>
</dbReference>
<evidence type="ECO:0000256" key="7">
    <source>
        <dbReference type="SAM" id="Phobius"/>
    </source>
</evidence>
<feature type="domain" description="Trichome birefringence-like C-terminal" evidence="8">
    <location>
        <begin position="109"/>
        <end position="388"/>
    </location>
</feature>
<reference evidence="10" key="1">
    <citation type="submission" date="2023-05" db="EMBL/GenBank/DDBJ databases">
        <authorList>
            <person name="Huff M."/>
        </authorList>
    </citation>
    <scope>NUCLEOTIDE SEQUENCE</scope>
</reference>
<dbReference type="GO" id="GO:0016020">
    <property type="term" value="C:membrane"/>
    <property type="evidence" value="ECO:0007669"/>
    <property type="project" value="UniProtKB-SubCell"/>
</dbReference>